<evidence type="ECO:0000256" key="3">
    <source>
        <dbReference type="ARBA" id="ARBA00022748"/>
    </source>
</evidence>
<protein>
    <recommendedName>
        <fullName evidence="7">ABC transporter domain-containing protein</fullName>
    </recommendedName>
</protein>
<evidence type="ECO:0000313" key="9">
    <source>
        <dbReference type="Proteomes" id="UP001497512"/>
    </source>
</evidence>
<evidence type="ECO:0000259" key="7">
    <source>
        <dbReference type="PROSITE" id="PS50893"/>
    </source>
</evidence>
<dbReference type="PROSITE" id="PS50893">
    <property type="entry name" value="ABC_TRANSPORTER_2"/>
    <property type="match status" value="1"/>
</dbReference>
<keyword evidence="2" id="KW-0547">Nucleotide-binding</keyword>
<name>A0ABP0T7G0_9BRYO</name>
<dbReference type="Proteomes" id="UP001497512">
    <property type="component" value="Chromosome 1"/>
</dbReference>
<dbReference type="InterPro" id="IPR003593">
    <property type="entry name" value="AAA+_ATPase"/>
</dbReference>
<keyword evidence="5" id="KW-1278">Translocase</keyword>
<organism evidence="8 9">
    <name type="scientific">Sphagnum troendelagicum</name>
    <dbReference type="NCBI Taxonomy" id="128251"/>
    <lineage>
        <taxon>Eukaryota</taxon>
        <taxon>Viridiplantae</taxon>
        <taxon>Streptophyta</taxon>
        <taxon>Embryophyta</taxon>
        <taxon>Bryophyta</taxon>
        <taxon>Sphagnophytina</taxon>
        <taxon>Sphagnopsida</taxon>
        <taxon>Sphagnales</taxon>
        <taxon>Sphagnaceae</taxon>
        <taxon>Sphagnum</taxon>
    </lineage>
</organism>
<feature type="domain" description="ABC transporter" evidence="7">
    <location>
        <begin position="15"/>
        <end position="229"/>
    </location>
</feature>
<dbReference type="InterPro" id="IPR005895">
    <property type="entry name" value="ABC_transptr_haem_export_CcmA"/>
</dbReference>
<gene>
    <name evidence="8" type="ORF">CSSPTR1EN2_LOCUS75</name>
</gene>
<dbReference type="Pfam" id="PF00005">
    <property type="entry name" value="ABC_tran"/>
    <property type="match status" value="1"/>
</dbReference>
<dbReference type="InterPro" id="IPR003439">
    <property type="entry name" value="ABC_transporter-like_ATP-bd"/>
</dbReference>
<dbReference type="PANTHER" id="PTHR43499">
    <property type="entry name" value="ABC TRANSPORTER I FAMILY MEMBER 1"/>
    <property type="match status" value="1"/>
</dbReference>
<reference evidence="8 9" key="1">
    <citation type="submission" date="2024-02" db="EMBL/GenBank/DDBJ databases">
        <authorList>
            <consortium name="ELIXIR-Norway"/>
            <consortium name="Elixir Norway"/>
        </authorList>
    </citation>
    <scope>NUCLEOTIDE SEQUENCE [LARGE SCALE GENOMIC DNA]</scope>
</reference>
<accession>A0ABP0T7G0</accession>
<evidence type="ECO:0000256" key="5">
    <source>
        <dbReference type="ARBA" id="ARBA00022967"/>
    </source>
</evidence>
<proteinExistence type="predicted"/>
<sequence length="229" mass="24958">MGIVRGRGGPPVPRLIASGLACMRNEQVIIRDVNMTLHEGSGLIITGPNASGKSTFLRVLCGFIKPSAGRLLWDGVDLSQPGLYDLYRPNVHLVAAKDAIKKALTVYENVHFWEMLEGGEGRTTGALETMGLGHLAQEQAVVLSMGQRKRLQLARMLAVPRPLWLLDEPSVGLDAEGVEILEELIAQHRHQGGIVLVATHVPINLPDALALRLPPRVPQFRQYTAADYA</sequence>
<dbReference type="PANTHER" id="PTHR43499:SF1">
    <property type="entry name" value="ABC TRANSPORTER I FAMILY MEMBER 1"/>
    <property type="match status" value="1"/>
</dbReference>
<evidence type="ECO:0000256" key="4">
    <source>
        <dbReference type="ARBA" id="ARBA00022840"/>
    </source>
</evidence>
<dbReference type="Gene3D" id="3.40.50.300">
    <property type="entry name" value="P-loop containing nucleotide triphosphate hydrolases"/>
    <property type="match status" value="1"/>
</dbReference>
<keyword evidence="4" id="KW-0067">ATP-binding</keyword>
<keyword evidence="9" id="KW-1185">Reference proteome</keyword>
<dbReference type="EMBL" id="OZ019893">
    <property type="protein sequence ID" value="CAK9189424.1"/>
    <property type="molecule type" value="Genomic_DNA"/>
</dbReference>
<keyword evidence="1" id="KW-0813">Transport</keyword>
<dbReference type="NCBIfam" id="TIGR01189">
    <property type="entry name" value="ccmA"/>
    <property type="match status" value="1"/>
</dbReference>
<keyword evidence="6" id="KW-0472">Membrane</keyword>
<dbReference type="SUPFAM" id="SSF52540">
    <property type="entry name" value="P-loop containing nucleoside triphosphate hydrolases"/>
    <property type="match status" value="1"/>
</dbReference>
<evidence type="ECO:0000313" key="8">
    <source>
        <dbReference type="EMBL" id="CAK9189424.1"/>
    </source>
</evidence>
<dbReference type="SMART" id="SM00382">
    <property type="entry name" value="AAA"/>
    <property type="match status" value="1"/>
</dbReference>
<dbReference type="InterPro" id="IPR027417">
    <property type="entry name" value="P-loop_NTPase"/>
</dbReference>
<evidence type="ECO:0000256" key="2">
    <source>
        <dbReference type="ARBA" id="ARBA00022741"/>
    </source>
</evidence>
<evidence type="ECO:0000256" key="6">
    <source>
        <dbReference type="ARBA" id="ARBA00023136"/>
    </source>
</evidence>
<evidence type="ECO:0000256" key="1">
    <source>
        <dbReference type="ARBA" id="ARBA00022448"/>
    </source>
</evidence>
<keyword evidence="3" id="KW-0201">Cytochrome c-type biogenesis</keyword>